<accession>A0A545TA61</accession>
<dbReference type="OrthoDB" id="5383888at2"/>
<evidence type="ECO:0000313" key="1">
    <source>
        <dbReference type="EMBL" id="TQV74101.1"/>
    </source>
</evidence>
<sequence>MDKKIFGKEALEQLNGSERILRLRSLQGLLVKRLSVHASEKEFFSDMRQIVESLKEMGHDLWSRSYDGETEVWGGDYTKPKTSGKLIISFNFDKKAFVEWEPDLKD</sequence>
<name>A0A545TA61_9GAMM</name>
<dbReference type="AlphaFoldDB" id="A0A545TA61"/>
<proteinExistence type="predicted"/>
<dbReference type="RefSeq" id="WP_142942809.1">
    <property type="nucleotide sequence ID" value="NZ_VIKR01000003.1"/>
</dbReference>
<comment type="caution">
    <text evidence="1">The sequence shown here is derived from an EMBL/GenBank/DDBJ whole genome shotgun (WGS) entry which is preliminary data.</text>
</comment>
<dbReference type="EMBL" id="VIKR01000003">
    <property type="protein sequence ID" value="TQV74101.1"/>
    <property type="molecule type" value="Genomic_DNA"/>
</dbReference>
<evidence type="ECO:0000313" key="2">
    <source>
        <dbReference type="Proteomes" id="UP000317839"/>
    </source>
</evidence>
<reference evidence="1 2" key="1">
    <citation type="submission" date="2019-06" db="EMBL/GenBank/DDBJ databases">
        <title>Draft genome of Aliikangiella marina GYP-15.</title>
        <authorList>
            <person name="Wang G."/>
        </authorList>
    </citation>
    <scope>NUCLEOTIDE SEQUENCE [LARGE SCALE GENOMIC DNA]</scope>
    <source>
        <strain evidence="1 2">GYP-15</strain>
    </source>
</reference>
<keyword evidence="2" id="KW-1185">Reference proteome</keyword>
<protein>
    <submittedName>
        <fullName evidence="1">Uncharacterized protein</fullName>
    </submittedName>
</protein>
<dbReference type="Proteomes" id="UP000317839">
    <property type="component" value="Unassembled WGS sequence"/>
</dbReference>
<organism evidence="1 2">
    <name type="scientific">Aliikangiella marina</name>
    <dbReference type="NCBI Taxonomy" id="1712262"/>
    <lineage>
        <taxon>Bacteria</taxon>
        <taxon>Pseudomonadati</taxon>
        <taxon>Pseudomonadota</taxon>
        <taxon>Gammaproteobacteria</taxon>
        <taxon>Oceanospirillales</taxon>
        <taxon>Pleioneaceae</taxon>
        <taxon>Aliikangiella</taxon>
    </lineage>
</organism>
<gene>
    <name evidence="1" type="ORF">FLL45_14690</name>
</gene>